<protein>
    <submittedName>
        <fullName evidence="3">Haloalkane dehalogenase</fullName>
    </submittedName>
</protein>
<dbReference type="PANTHER" id="PTHR42977:SF3">
    <property type="entry name" value="AB HYDROLASE-1 DOMAIN-CONTAINING PROTEIN"/>
    <property type="match status" value="1"/>
</dbReference>
<accession>A0A1I0W8P0</accession>
<dbReference type="Pfam" id="PF00561">
    <property type="entry name" value="Abhydrolase_1"/>
    <property type="match status" value="1"/>
</dbReference>
<dbReference type="InterPro" id="IPR029058">
    <property type="entry name" value="AB_hydrolase_fold"/>
</dbReference>
<dbReference type="InterPro" id="IPR051340">
    <property type="entry name" value="Haloalkane_dehalogenase"/>
</dbReference>
<dbReference type="AlphaFoldDB" id="A0A1I0W8P0"/>
<proteinExistence type="predicted"/>
<organism evidence="3 4">
    <name type="scientific">Amycolatopsis marina</name>
    <dbReference type="NCBI Taxonomy" id="490629"/>
    <lineage>
        <taxon>Bacteria</taxon>
        <taxon>Bacillati</taxon>
        <taxon>Actinomycetota</taxon>
        <taxon>Actinomycetes</taxon>
        <taxon>Pseudonocardiales</taxon>
        <taxon>Pseudonocardiaceae</taxon>
        <taxon>Amycolatopsis</taxon>
    </lineage>
</organism>
<sequence length="335" mass="36447">MTRKDVTGGLSCGVKLIYNGSARAESATSVMGVRLLRTPDDRFDDLPDFDYDPQYVDIPDPDGGLLRIAYVEAGPADGRPVLLLHGEPSWSFLYRKMLPVLAEAGLRAIAPDLVGFGRSDKPAEMVDHTYAKHVEWMRSLAFDALDLRDVTLFGQDWGGLIGLRLVAENPERFTGVVASNTGLPTGDQDMPKVWWNFREAVENAQIFEVGRAIDAGCVTDLPEEVQAAYDAPFPNEMYKAAPRTMPTLVPTRPDDPATEANRAAWAKLSTMDIPFLTAFGDSDPITGGMAPVLQRSMKGAAALEHPTISGAGHFLQEDKGEELAEVVATFVRGLP</sequence>
<dbReference type="EMBL" id="FOKG01000001">
    <property type="protein sequence ID" value="SFA85095.1"/>
    <property type="molecule type" value="Genomic_DNA"/>
</dbReference>
<keyword evidence="1" id="KW-0378">Hydrolase</keyword>
<dbReference type="InterPro" id="IPR000073">
    <property type="entry name" value="AB_hydrolase_1"/>
</dbReference>
<dbReference type="NCBIfam" id="NF002043">
    <property type="entry name" value="PRK00870.1"/>
    <property type="match status" value="1"/>
</dbReference>
<dbReference type="PRINTS" id="PR00412">
    <property type="entry name" value="EPOXHYDRLASE"/>
</dbReference>
<dbReference type="STRING" id="490629.SAMN05216266_101840"/>
<dbReference type="PRINTS" id="PR00111">
    <property type="entry name" value="ABHYDROLASE"/>
</dbReference>
<dbReference type="SUPFAM" id="SSF53474">
    <property type="entry name" value="alpha/beta-Hydrolases"/>
    <property type="match status" value="1"/>
</dbReference>
<evidence type="ECO:0000313" key="4">
    <source>
        <dbReference type="Proteomes" id="UP000243799"/>
    </source>
</evidence>
<name>A0A1I0W8P0_9PSEU</name>
<dbReference type="Gene3D" id="3.40.50.1820">
    <property type="entry name" value="alpha/beta hydrolase"/>
    <property type="match status" value="1"/>
</dbReference>
<feature type="domain" description="AB hydrolase-1" evidence="2">
    <location>
        <begin position="80"/>
        <end position="319"/>
    </location>
</feature>
<gene>
    <name evidence="3" type="ORF">SAMN05216266_101840</name>
</gene>
<dbReference type="InterPro" id="IPR000639">
    <property type="entry name" value="Epox_hydrolase-like"/>
</dbReference>
<dbReference type="GO" id="GO:0004301">
    <property type="term" value="F:epoxide hydrolase activity"/>
    <property type="evidence" value="ECO:0007669"/>
    <property type="project" value="TreeGrafter"/>
</dbReference>
<dbReference type="Proteomes" id="UP000243799">
    <property type="component" value="Unassembled WGS sequence"/>
</dbReference>
<keyword evidence="4" id="KW-1185">Reference proteome</keyword>
<evidence type="ECO:0000259" key="2">
    <source>
        <dbReference type="Pfam" id="PF00561"/>
    </source>
</evidence>
<reference evidence="4" key="1">
    <citation type="submission" date="2016-10" db="EMBL/GenBank/DDBJ databases">
        <authorList>
            <person name="Varghese N."/>
            <person name="Submissions S."/>
        </authorList>
    </citation>
    <scope>NUCLEOTIDE SEQUENCE [LARGE SCALE GENOMIC DNA]</scope>
    <source>
        <strain evidence="4">CGMCC 4.3568</strain>
    </source>
</reference>
<evidence type="ECO:0000256" key="1">
    <source>
        <dbReference type="ARBA" id="ARBA00022801"/>
    </source>
</evidence>
<dbReference type="PANTHER" id="PTHR42977">
    <property type="entry name" value="HYDROLASE-RELATED"/>
    <property type="match status" value="1"/>
</dbReference>
<evidence type="ECO:0000313" key="3">
    <source>
        <dbReference type="EMBL" id="SFA85095.1"/>
    </source>
</evidence>